<feature type="domain" description="HPP transmembrane region" evidence="2">
    <location>
        <begin position="12"/>
        <end position="174"/>
    </location>
</feature>
<dbReference type="PANTHER" id="PTHR33741:SF5">
    <property type="entry name" value="TRANSMEMBRANE PROTEIN DDB_G0269096-RELATED"/>
    <property type="match status" value="1"/>
</dbReference>
<dbReference type="AlphaFoldDB" id="A0A5P8P400"/>
<keyword evidence="1" id="KW-1133">Transmembrane helix</keyword>
<dbReference type="Proteomes" id="UP000326944">
    <property type="component" value="Chromosome"/>
</dbReference>
<evidence type="ECO:0000256" key="1">
    <source>
        <dbReference type="SAM" id="Phobius"/>
    </source>
</evidence>
<gene>
    <name evidence="3" type="ORF">FJR48_03065</name>
</gene>
<evidence type="ECO:0000313" key="3">
    <source>
        <dbReference type="EMBL" id="QFR50419.1"/>
    </source>
</evidence>
<feature type="transmembrane region" description="Helical" evidence="1">
    <location>
        <begin position="20"/>
        <end position="36"/>
    </location>
</feature>
<dbReference type="PANTHER" id="PTHR33741">
    <property type="entry name" value="TRANSMEMBRANE PROTEIN DDB_G0269096-RELATED"/>
    <property type="match status" value="1"/>
</dbReference>
<dbReference type="OrthoDB" id="9811720at2"/>
<keyword evidence="1" id="KW-0472">Membrane</keyword>
<feature type="transmembrane region" description="Helical" evidence="1">
    <location>
        <begin position="139"/>
        <end position="162"/>
    </location>
</feature>
<dbReference type="EMBL" id="CP043617">
    <property type="protein sequence ID" value="QFR50419.1"/>
    <property type="molecule type" value="Genomic_DNA"/>
</dbReference>
<sequence length="178" mass="19795">MLKMKGFEKCPPRKPFSKILWSWLGAFLGIYTISILNEKIHLNATDTLFLVGSFGASAVLIFAAPQADFSQPRNFLGGHVISALVGITIYKFLHFDIEVLSAIAVSVAIIVMHFTRTIHPPGGATALVAIVGSEQTHQLGYLFAFMPILLNSFVMFVIALVINNLSNNPKRHYPRYWF</sequence>
<evidence type="ECO:0000313" key="4">
    <source>
        <dbReference type="Proteomes" id="UP000326944"/>
    </source>
</evidence>
<dbReference type="InterPro" id="IPR007065">
    <property type="entry name" value="HPP"/>
</dbReference>
<dbReference type="InterPro" id="IPR058581">
    <property type="entry name" value="TM_HPP"/>
</dbReference>
<accession>A0A5P8P400</accession>
<keyword evidence="1" id="KW-0812">Transmembrane</keyword>
<reference evidence="3 4" key="1">
    <citation type="submission" date="2019-09" db="EMBL/GenBank/DDBJ databases">
        <title>Sulfurimonas gotlandica sp. nov., a chemoautotrophic and psychrotolerant epsilonproteobacterium isolated from a pelagic redoxcline, and an emended description of the genus Sulfurimonas.</title>
        <authorList>
            <person name="Wang S."/>
            <person name="Jiang L."/>
            <person name="Shao S."/>
        </authorList>
    </citation>
    <scope>NUCLEOTIDE SEQUENCE [LARGE SCALE GENOMIC DNA]</scope>
    <source>
        <strain evidence="3 4">GYSZ_1</strain>
    </source>
</reference>
<organism evidence="3 4">
    <name type="scientific">Sulfurimonas lithotrophica</name>
    <dbReference type="NCBI Taxonomy" id="2590022"/>
    <lineage>
        <taxon>Bacteria</taxon>
        <taxon>Pseudomonadati</taxon>
        <taxon>Campylobacterota</taxon>
        <taxon>Epsilonproteobacteria</taxon>
        <taxon>Campylobacterales</taxon>
        <taxon>Sulfurimonadaceae</taxon>
        <taxon>Sulfurimonas</taxon>
    </lineage>
</organism>
<name>A0A5P8P400_9BACT</name>
<evidence type="ECO:0000259" key="2">
    <source>
        <dbReference type="Pfam" id="PF04982"/>
    </source>
</evidence>
<feature type="transmembrane region" description="Helical" evidence="1">
    <location>
        <begin position="76"/>
        <end position="93"/>
    </location>
</feature>
<feature type="transmembrane region" description="Helical" evidence="1">
    <location>
        <begin position="48"/>
        <end position="64"/>
    </location>
</feature>
<dbReference type="KEGG" id="sulg:FJR48_03065"/>
<dbReference type="Pfam" id="PF04982">
    <property type="entry name" value="TM_HPP"/>
    <property type="match status" value="1"/>
</dbReference>
<protein>
    <submittedName>
        <fullName evidence="3">HPP family protein</fullName>
    </submittedName>
</protein>
<keyword evidence="4" id="KW-1185">Reference proteome</keyword>
<feature type="transmembrane region" description="Helical" evidence="1">
    <location>
        <begin position="100"/>
        <end position="119"/>
    </location>
</feature>
<proteinExistence type="predicted"/>